<dbReference type="InterPro" id="IPR037523">
    <property type="entry name" value="VOC_core"/>
</dbReference>
<dbReference type="GO" id="GO:0004493">
    <property type="term" value="F:methylmalonyl-CoA epimerase activity"/>
    <property type="evidence" value="ECO:0007669"/>
    <property type="project" value="TreeGrafter"/>
</dbReference>
<protein>
    <submittedName>
        <fullName evidence="4">Glyoxalase/bleomycin resistance protein/dihydroxybiphenyl dioxygenase</fullName>
    </submittedName>
</protein>
<feature type="domain" description="VOC" evidence="3">
    <location>
        <begin position="17"/>
        <end position="147"/>
    </location>
</feature>
<keyword evidence="5" id="KW-1185">Reference proteome</keyword>
<dbReference type="GO" id="GO:0046491">
    <property type="term" value="P:L-methylmalonyl-CoA metabolic process"/>
    <property type="evidence" value="ECO:0007669"/>
    <property type="project" value="TreeGrafter"/>
</dbReference>
<dbReference type="GO" id="GO:0051213">
    <property type="term" value="F:dioxygenase activity"/>
    <property type="evidence" value="ECO:0007669"/>
    <property type="project" value="UniProtKB-KW"/>
</dbReference>
<dbReference type="InterPro" id="IPR029068">
    <property type="entry name" value="Glyas_Bleomycin-R_OHBP_Dase"/>
</dbReference>
<dbReference type="PANTHER" id="PTHR43048">
    <property type="entry name" value="METHYLMALONYL-COA EPIMERASE"/>
    <property type="match status" value="1"/>
</dbReference>
<dbReference type="InterPro" id="IPR017515">
    <property type="entry name" value="MeMalonyl-CoA_epimerase"/>
</dbReference>
<comment type="similarity">
    <text evidence="1">Belongs to the methylmalonyl-CoA epimerase family.</text>
</comment>
<sequence length="156" mass="16897">MRGYGAFYHLHTIMIQQIDHIGIAVTSLDDTVPYYRDALGLGEPHIEEVATQKVRVAMFDVAGVHIELLEPTSPDSPIAKAMEKNGGRGLIHHIAFKSNDVAGQLEQAKNAGCALINETPVPGAHNTQVAFLHPKSTFGVLTEFCEHPDCGCGCKH</sequence>
<dbReference type="NCBIfam" id="TIGR03081">
    <property type="entry name" value="metmalonyl_epim"/>
    <property type="match status" value="1"/>
</dbReference>
<keyword evidence="4" id="KW-0560">Oxidoreductase</keyword>
<evidence type="ECO:0000313" key="5">
    <source>
        <dbReference type="Proteomes" id="UP000176204"/>
    </source>
</evidence>
<keyword evidence="4" id="KW-0223">Dioxygenase</keyword>
<proteinExistence type="inferred from homology"/>
<evidence type="ECO:0000256" key="1">
    <source>
        <dbReference type="ARBA" id="ARBA00009308"/>
    </source>
</evidence>
<dbReference type="PANTHER" id="PTHR43048:SF3">
    <property type="entry name" value="METHYLMALONYL-COA EPIMERASE, MITOCHONDRIAL"/>
    <property type="match status" value="1"/>
</dbReference>
<dbReference type="SUPFAM" id="SSF54593">
    <property type="entry name" value="Glyoxalase/Bleomycin resistance protein/Dihydroxybiphenyl dioxygenase"/>
    <property type="match status" value="1"/>
</dbReference>
<organism evidence="4 5">
    <name type="scientific">Akkermansia glycaniphila</name>
    <dbReference type="NCBI Taxonomy" id="1679444"/>
    <lineage>
        <taxon>Bacteria</taxon>
        <taxon>Pseudomonadati</taxon>
        <taxon>Verrucomicrobiota</taxon>
        <taxon>Verrucomicrobiia</taxon>
        <taxon>Verrucomicrobiales</taxon>
        <taxon>Akkermansiaceae</taxon>
        <taxon>Akkermansia</taxon>
    </lineage>
</organism>
<evidence type="ECO:0000256" key="2">
    <source>
        <dbReference type="ARBA" id="ARBA00022723"/>
    </source>
</evidence>
<name>A0A1H6KYT1_9BACT</name>
<dbReference type="PROSITE" id="PS51819">
    <property type="entry name" value="VOC"/>
    <property type="match status" value="1"/>
</dbReference>
<dbReference type="Proteomes" id="UP000176204">
    <property type="component" value="Chromosome I"/>
</dbReference>
<dbReference type="STRING" id="1679444.PYTT_0606"/>
<evidence type="ECO:0000313" key="4">
    <source>
        <dbReference type="EMBL" id="SEH76970.1"/>
    </source>
</evidence>
<dbReference type="Pfam" id="PF13669">
    <property type="entry name" value="Glyoxalase_4"/>
    <property type="match status" value="1"/>
</dbReference>
<evidence type="ECO:0000259" key="3">
    <source>
        <dbReference type="PROSITE" id="PS51819"/>
    </source>
</evidence>
<dbReference type="GO" id="GO:0046872">
    <property type="term" value="F:metal ion binding"/>
    <property type="evidence" value="ECO:0007669"/>
    <property type="project" value="UniProtKB-KW"/>
</dbReference>
<dbReference type="AlphaFoldDB" id="A0A1H6KYT1"/>
<dbReference type="CDD" id="cd07249">
    <property type="entry name" value="MMCE"/>
    <property type="match status" value="1"/>
</dbReference>
<dbReference type="InterPro" id="IPR051785">
    <property type="entry name" value="MMCE/EMCE_epimerase"/>
</dbReference>
<keyword evidence="2" id="KW-0479">Metal-binding</keyword>
<dbReference type="Gene3D" id="3.10.180.10">
    <property type="entry name" value="2,3-Dihydroxybiphenyl 1,2-Dioxygenase, domain 1"/>
    <property type="match status" value="1"/>
</dbReference>
<gene>
    <name evidence="4" type="ORF">PYTT_0606</name>
</gene>
<dbReference type="KEGG" id="agl:PYTT_0606"/>
<reference evidence="5" key="1">
    <citation type="submission" date="2016-09" db="EMBL/GenBank/DDBJ databases">
        <authorList>
            <person name="Koehorst J."/>
        </authorList>
    </citation>
    <scope>NUCLEOTIDE SEQUENCE [LARGE SCALE GENOMIC DNA]</scope>
</reference>
<dbReference type="EMBL" id="LT629973">
    <property type="protein sequence ID" value="SEH76970.1"/>
    <property type="molecule type" value="Genomic_DNA"/>
</dbReference>
<accession>A0A1H6KYT1</accession>